<feature type="compositionally biased region" description="Basic residues" evidence="2">
    <location>
        <begin position="1248"/>
        <end position="1257"/>
    </location>
</feature>
<gene>
    <name evidence="5" type="ORF">HOLleu_36299</name>
</gene>
<keyword evidence="3" id="KW-0812">Transmembrane</keyword>
<evidence type="ECO:0008006" key="7">
    <source>
        <dbReference type="Google" id="ProtNLM"/>
    </source>
</evidence>
<evidence type="ECO:0000256" key="1">
    <source>
        <dbReference type="SAM" id="Coils"/>
    </source>
</evidence>
<name>A0A9Q1BEK5_HOLLE</name>
<evidence type="ECO:0000313" key="6">
    <source>
        <dbReference type="Proteomes" id="UP001152320"/>
    </source>
</evidence>
<feature type="compositionally biased region" description="Polar residues" evidence="2">
    <location>
        <begin position="1525"/>
        <end position="1538"/>
    </location>
</feature>
<feature type="region of interest" description="Disordered" evidence="2">
    <location>
        <begin position="523"/>
        <end position="553"/>
    </location>
</feature>
<keyword evidence="6" id="KW-1185">Reference proteome</keyword>
<dbReference type="EMBL" id="JAIZAY010000019">
    <property type="protein sequence ID" value="KAJ8023765.1"/>
    <property type="molecule type" value="Genomic_DNA"/>
</dbReference>
<evidence type="ECO:0000313" key="5">
    <source>
        <dbReference type="EMBL" id="KAJ8023765.1"/>
    </source>
</evidence>
<dbReference type="PANTHER" id="PTHR21301">
    <property type="entry name" value="REVERSE TRANSCRIPTASE"/>
    <property type="match status" value="1"/>
</dbReference>
<organism evidence="5 6">
    <name type="scientific">Holothuria leucospilota</name>
    <name type="common">Black long sea cucumber</name>
    <name type="synonym">Mertensiothuria leucospilota</name>
    <dbReference type="NCBI Taxonomy" id="206669"/>
    <lineage>
        <taxon>Eukaryota</taxon>
        <taxon>Metazoa</taxon>
        <taxon>Echinodermata</taxon>
        <taxon>Eleutherozoa</taxon>
        <taxon>Echinozoa</taxon>
        <taxon>Holothuroidea</taxon>
        <taxon>Aspidochirotacea</taxon>
        <taxon>Aspidochirotida</taxon>
        <taxon>Holothuriidae</taxon>
        <taxon>Holothuria</taxon>
    </lineage>
</organism>
<keyword evidence="4" id="KW-0732">Signal</keyword>
<evidence type="ECO:0000256" key="2">
    <source>
        <dbReference type="SAM" id="MobiDB-lite"/>
    </source>
</evidence>
<dbReference type="CDD" id="cd10442">
    <property type="entry name" value="GIY-YIG_PLEs"/>
    <property type="match status" value="1"/>
</dbReference>
<feature type="transmembrane region" description="Helical" evidence="3">
    <location>
        <begin position="1162"/>
        <end position="1187"/>
    </location>
</feature>
<dbReference type="PANTHER" id="PTHR21301:SF10">
    <property type="entry name" value="REVERSE TRANSCRIPTASE DOMAIN-CONTAINING PROTEIN"/>
    <property type="match status" value="1"/>
</dbReference>
<dbReference type="Proteomes" id="UP001152320">
    <property type="component" value="Chromosome 19"/>
</dbReference>
<keyword evidence="3" id="KW-0472">Membrane</keyword>
<feature type="chain" id="PRO_5040367964" description="Reverse transcriptase domain-containing protein" evidence="4">
    <location>
        <begin position="27"/>
        <end position="1650"/>
    </location>
</feature>
<proteinExistence type="predicted"/>
<keyword evidence="3" id="KW-1133">Transmembrane helix</keyword>
<keyword evidence="1" id="KW-0175">Coiled coil</keyword>
<feature type="coiled-coil region" evidence="1">
    <location>
        <begin position="1376"/>
        <end position="1412"/>
    </location>
</feature>
<evidence type="ECO:0000256" key="4">
    <source>
        <dbReference type="SAM" id="SignalP"/>
    </source>
</evidence>
<evidence type="ECO:0000256" key="3">
    <source>
        <dbReference type="SAM" id="Phobius"/>
    </source>
</evidence>
<accession>A0A9Q1BEK5</accession>
<feature type="region of interest" description="Disordered" evidence="2">
    <location>
        <begin position="1518"/>
        <end position="1539"/>
    </location>
</feature>
<protein>
    <recommendedName>
        <fullName evidence="7">Reverse transcriptase domain-containing protein</fullName>
    </recommendedName>
</protein>
<reference evidence="5" key="1">
    <citation type="submission" date="2021-10" db="EMBL/GenBank/DDBJ databases">
        <title>Tropical sea cucumber genome reveals ecological adaptation and Cuvierian tubules defense mechanism.</title>
        <authorList>
            <person name="Chen T."/>
        </authorList>
    </citation>
    <scope>NUCLEOTIDE SEQUENCE</scope>
    <source>
        <strain evidence="5">Nanhai2018</strain>
        <tissue evidence="5">Muscle</tissue>
    </source>
</reference>
<sequence length="1650" mass="185359">MALCNAYQFFLLVGLLGSFRSDVVNGQGGTANVGDTSPPGPRDTTALVLSHVKKSGGGLTNQTTNGDTLTASPNQTVTSIQNSTDANTDGRSRNTTTVLTTPEIIDTLTDLTTLSDTHTLKSESSAFTDLTTSETSEEGRELVTGFGATTIFKPVTQMWNNEGTGWSTESDDTAIPRETYTEEMMTTLPLEFTTVGDNLQVSTPDDDNDDLTTNAMEHEYNRDWSTESDDTTALPEDNTTVMLTTLPTEVVTDIDSEMQLSTLNGEYNGMDTTSLDEGYATDWSTQSDKTTVLMETYTAKSIGTSHTEYVSDVDSTVSTLNDEYDDLTTKELADEYETAFTTEADSFRTTEIWTELFGDLITTDQSTSIAGENEINTDVTLHEYATTLSLDATTFNEGMSTDGSTELVWSTVMDDTQTTIVTQEDQLTSEITDEDVATNFMAKISTEMNRNRDNKNLSEMVTIFEDLTTVFDIEGTGDVTTSWPSQDVELTEMVTILNELHTGMDSTDSTKSDYTNIFVTENSQDRSDVESTTLMMENTRTEKASGDDDKEEDSVTEIIFTEEYVTETSSSDDKTSNESLFTEDVTTYETGYDNNTKTTDKSTFTTNSALSVTTKFPFTTEEVVMLDNTISFLMKVDMSINITEQTFIDELEQELSEVIQTSASTGPSNTSRRKRSVTFLRRTIRRMFRRHRRALNDAVTVTVTNVTRQNDDPEIVKTTFTVDVNGTTLSATNAASLFDDVSESKLSAALGYEVLSKPVPENLPGTTVVSLGPLDVPSGDLRDFLMITLLVPLSIDISGAVFQTDVANGLESLYLAGMELSSVNNRKRRRVKVLLDGRIITVKETERLRRRRQDIEDPSEEYVVKGIREHFFVILPYVQERNNLLGNFSEILVVGTNPSECTLFTMDVSSLYTSIPHHAALAAIRHYLDQRQDPNIPTTTFLRLTELVLTQNCFQFNGRFFRQIKGVAMGTKLGPSVACLTMGHFEEQMFSRYTGIKPILYKSVVYDLVCKRCNILYVGETKRRLADRVTEHLRSIKQNLPGFPVATHFNPPSTCSIRDLMISAAISCRGSDHDRLAAENRLIMKLGTLSPHDLKLKSVNRPISTKMEVDIVFCVVFHDQVIRAESAIERLEMLPLSFMTTVLGYQVKEPGVTVFKNHGNRIVWLIIIADIAVIVILLIILAIYCCCVKVKRAEFHKQALLSKVDRSTSIEMGFVRIGVQSSDQMATTQKTKKHKSGAHVMHGTARDKVHRKRHRKQGAFISEYRLGGDSSSDEDSKKSPHLVKPSQIVSHNRIHPDVSALVPFSGTDDEYDKQEYIRRFKKRDDDEDMRRQQHLQEQLNKEMTARLGAASGEGSSLRSQIGEMFEGAANLNITDRKSANNRKKKKTKKLRKEEAEIVVEDSGNRKRKLKKKTVVHTPEVATKVTPQKKTIQRGNSFTKSAFDELTNNRDSEVDREIVYQELCRKWRKERKRLNKFLDEAFTITASLLDTSKRTPSPVRPLQRSPVGEEMSPLYEIHANPKLPTNRDSPTNGELSTNRELPPIRQTPLTVAPLQPNPYLYHHSVGVPYYFPADSSQIDKSDPYLDQMYEKQLKKEVKVPLNQQRKSKENKTQNKVDWLQTLTKYDEKLRHVPTLKEDSIKKRKSRKNKYS</sequence>
<feature type="region of interest" description="Disordered" evidence="2">
    <location>
        <begin position="1227"/>
        <end position="1290"/>
    </location>
</feature>
<feature type="signal peptide" evidence="4">
    <location>
        <begin position="1"/>
        <end position="26"/>
    </location>
</feature>
<dbReference type="OrthoDB" id="6162555at2759"/>
<comment type="caution">
    <text evidence="5">The sequence shown here is derived from an EMBL/GenBank/DDBJ whole genome shotgun (WGS) entry which is preliminary data.</text>
</comment>